<evidence type="ECO:0000313" key="2">
    <source>
        <dbReference type="Proteomes" id="UP000887116"/>
    </source>
</evidence>
<dbReference type="Proteomes" id="UP000887116">
    <property type="component" value="Unassembled WGS sequence"/>
</dbReference>
<evidence type="ECO:0000313" key="1">
    <source>
        <dbReference type="EMBL" id="GFR13292.1"/>
    </source>
</evidence>
<comment type="caution">
    <text evidence="1">The sequence shown here is derived from an EMBL/GenBank/DDBJ whole genome shotgun (WGS) entry which is preliminary data.</text>
</comment>
<dbReference type="EMBL" id="BMAO01026907">
    <property type="protein sequence ID" value="GFR13292.1"/>
    <property type="molecule type" value="Genomic_DNA"/>
</dbReference>
<dbReference type="InterPro" id="IPR036249">
    <property type="entry name" value="Thioredoxin-like_sf"/>
</dbReference>
<reference evidence="1" key="1">
    <citation type="submission" date="2020-07" db="EMBL/GenBank/DDBJ databases">
        <title>Multicomponent nature underlies the extraordinary mechanical properties of spider dragline silk.</title>
        <authorList>
            <person name="Kono N."/>
            <person name="Nakamura H."/>
            <person name="Mori M."/>
            <person name="Yoshida Y."/>
            <person name="Ohtoshi R."/>
            <person name="Malay A.D."/>
            <person name="Moran D.A.P."/>
            <person name="Tomita M."/>
            <person name="Numata K."/>
            <person name="Arakawa K."/>
        </authorList>
    </citation>
    <scope>NUCLEOTIDE SEQUENCE</scope>
</reference>
<dbReference type="SUPFAM" id="SSF52833">
    <property type="entry name" value="Thioredoxin-like"/>
    <property type="match status" value="1"/>
</dbReference>
<organism evidence="1 2">
    <name type="scientific">Trichonephila clavata</name>
    <name type="common">Joro spider</name>
    <name type="synonym">Nephila clavata</name>
    <dbReference type="NCBI Taxonomy" id="2740835"/>
    <lineage>
        <taxon>Eukaryota</taxon>
        <taxon>Metazoa</taxon>
        <taxon>Ecdysozoa</taxon>
        <taxon>Arthropoda</taxon>
        <taxon>Chelicerata</taxon>
        <taxon>Arachnida</taxon>
        <taxon>Araneae</taxon>
        <taxon>Araneomorphae</taxon>
        <taxon>Entelegynae</taxon>
        <taxon>Araneoidea</taxon>
        <taxon>Nephilidae</taxon>
        <taxon>Trichonephila</taxon>
    </lineage>
</organism>
<protein>
    <submittedName>
        <fullName evidence="1">DsbA-like disulfide oxidoreductase</fullName>
    </submittedName>
</protein>
<dbReference type="Gene3D" id="3.40.30.10">
    <property type="entry name" value="Glutaredoxin"/>
    <property type="match status" value="1"/>
</dbReference>
<dbReference type="AlphaFoldDB" id="A0A8X6GXU7"/>
<name>A0A8X6GXU7_TRICU</name>
<accession>A0A8X6GXU7</accession>
<proteinExistence type="predicted"/>
<keyword evidence="2" id="KW-1185">Reference proteome</keyword>
<gene>
    <name evidence="1" type="primary">WD_1312</name>
    <name evidence="1" type="ORF">TNCT_616661</name>
</gene>
<sequence>MLSDDYIGEKLDNYISRNFDKIVKTLKRSRLKVVYAARDNVTKSKISQYKDQIFDLTYPYSGNENSSVIAVGFLDYSCGHCKAIKNDIKAVN</sequence>